<dbReference type="InterPro" id="IPR037523">
    <property type="entry name" value="VOC_core"/>
</dbReference>
<dbReference type="InterPro" id="IPR018146">
    <property type="entry name" value="Glyoxalase_1_CS"/>
</dbReference>
<dbReference type="GO" id="GO:0046872">
    <property type="term" value="F:metal ion binding"/>
    <property type="evidence" value="ECO:0007669"/>
    <property type="project" value="UniProtKB-KW"/>
</dbReference>
<evidence type="ECO:0000313" key="4">
    <source>
        <dbReference type="Proteomes" id="UP000078389"/>
    </source>
</evidence>
<dbReference type="PANTHER" id="PTHR43279:SF1">
    <property type="entry name" value="CATECHOL-2,3-DIOXYGENASE"/>
    <property type="match status" value="1"/>
</dbReference>
<keyword evidence="4" id="KW-1185">Reference proteome</keyword>
<evidence type="ECO:0000256" key="1">
    <source>
        <dbReference type="ARBA" id="ARBA00022723"/>
    </source>
</evidence>
<protein>
    <submittedName>
        <fullName evidence="3">Glyoxalase</fullName>
    </submittedName>
</protein>
<dbReference type="InterPro" id="IPR029068">
    <property type="entry name" value="Glyas_Bleomycin-R_OHBP_Dase"/>
</dbReference>
<reference evidence="3 4" key="1">
    <citation type="submission" date="2016-03" db="EMBL/GenBank/DDBJ databases">
        <title>Genome sequencing of Devosia sp. S37.</title>
        <authorList>
            <person name="Mohd Nor M."/>
        </authorList>
    </citation>
    <scope>NUCLEOTIDE SEQUENCE [LARGE SCALE GENOMIC DNA]</scope>
    <source>
        <strain evidence="3 4">S37</strain>
    </source>
</reference>
<dbReference type="PROSITE" id="PS51819">
    <property type="entry name" value="VOC"/>
    <property type="match status" value="2"/>
</dbReference>
<feature type="domain" description="VOC" evidence="2">
    <location>
        <begin position="174"/>
        <end position="287"/>
    </location>
</feature>
<dbReference type="PROSITE" id="PS00934">
    <property type="entry name" value="GLYOXALASE_I_1"/>
    <property type="match status" value="1"/>
</dbReference>
<dbReference type="CDD" id="cd07255">
    <property type="entry name" value="VOC_BsCatE_like_N"/>
    <property type="match status" value="1"/>
</dbReference>
<dbReference type="SUPFAM" id="SSF54593">
    <property type="entry name" value="Glyoxalase/Bleomycin resistance protein/Dihydroxybiphenyl dioxygenase"/>
    <property type="match status" value="2"/>
</dbReference>
<dbReference type="RefSeq" id="WP_067458820.1">
    <property type="nucleotide sequence ID" value="NZ_LVVY01000119.1"/>
</dbReference>
<feature type="domain" description="VOC" evidence="2">
    <location>
        <begin position="16"/>
        <end position="132"/>
    </location>
</feature>
<dbReference type="CDD" id="cd16359">
    <property type="entry name" value="VOC_BsCatE_like_C"/>
    <property type="match status" value="1"/>
</dbReference>
<keyword evidence="1" id="KW-0479">Metal-binding</keyword>
<name>A0A178HR90_9HYPH</name>
<dbReference type="STRING" id="1770058.A3840_15510"/>
<accession>A0A178HR90</accession>
<proteinExistence type="predicted"/>
<gene>
    <name evidence="3" type="ORF">A3840_15510</name>
</gene>
<dbReference type="InterPro" id="IPR004360">
    <property type="entry name" value="Glyas_Fos-R_dOase_dom"/>
</dbReference>
<evidence type="ECO:0000313" key="3">
    <source>
        <dbReference type="EMBL" id="OAM74548.1"/>
    </source>
</evidence>
<evidence type="ECO:0000259" key="2">
    <source>
        <dbReference type="PROSITE" id="PS51819"/>
    </source>
</evidence>
<comment type="caution">
    <text evidence="3">The sequence shown here is derived from an EMBL/GenBank/DDBJ whole genome shotgun (WGS) entry which is preliminary data.</text>
</comment>
<dbReference type="AlphaFoldDB" id="A0A178HR90"/>
<dbReference type="GO" id="GO:0004462">
    <property type="term" value="F:lactoylglutathione lyase activity"/>
    <property type="evidence" value="ECO:0007669"/>
    <property type="project" value="InterPro"/>
</dbReference>
<dbReference type="PANTHER" id="PTHR43279">
    <property type="entry name" value="CATECHOL-2,3-DIOXYGENASE"/>
    <property type="match status" value="1"/>
</dbReference>
<dbReference type="Gene3D" id="3.10.180.10">
    <property type="entry name" value="2,3-Dihydroxybiphenyl 1,2-Dioxygenase, domain 1"/>
    <property type="match status" value="2"/>
</dbReference>
<dbReference type="Pfam" id="PF00903">
    <property type="entry name" value="Glyoxalase"/>
    <property type="match status" value="2"/>
</dbReference>
<dbReference type="Proteomes" id="UP000078389">
    <property type="component" value="Unassembled WGS sequence"/>
</dbReference>
<dbReference type="EMBL" id="LVVY01000119">
    <property type="protein sequence ID" value="OAM74548.1"/>
    <property type="molecule type" value="Genomic_DNA"/>
</dbReference>
<dbReference type="OrthoDB" id="9792626at2"/>
<organism evidence="3 4">
    <name type="scientific">Devosia elaeis</name>
    <dbReference type="NCBI Taxonomy" id="1770058"/>
    <lineage>
        <taxon>Bacteria</taxon>
        <taxon>Pseudomonadati</taxon>
        <taxon>Pseudomonadota</taxon>
        <taxon>Alphaproteobacteria</taxon>
        <taxon>Hyphomicrobiales</taxon>
        <taxon>Devosiaceae</taxon>
        <taxon>Devosia</taxon>
    </lineage>
</organism>
<sequence>MTNANDFFDMSSAPMHIGKVKLKVRDLDAVSAFYQSVLGLAEIARNDREATLGAARTPLLVLEADPTLAPNDHRQAGLFHTAFLMPTRADLANWVGHVADARVRLQGASDHIVSEALYLADPEGNGIEVYWDRPVAQWLDANGNIQMATEPLDVQDLLAAGNSFGWTGFPEQGSIGHVHLQVGETAAADRFYRDVLGFDVTVDYPGASFYGSGGYHHQLAGNVWNSRGAARRPEGMAGLDTVEIVLRDAADIANIVARAEKAGIEPTNDGEGTTLRDPWGVAIMLKN</sequence>